<dbReference type="InParanoid" id="C7Q6M2"/>
<keyword evidence="3" id="KW-0446">Lipid-binding</keyword>
<dbReference type="InterPro" id="IPR008628">
    <property type="entry name" value="GPP34-like"/>
</dbReference>
<dbReference type="STRING" id="479433.Caci_5198"/>
<evidence type="ECO:0000256" key="2">
    <source>
        <dbReference type="ARBA" id="ARBA00023034"/>
    </source>
</evidence>
<dbReference type="GO" id="GO:0070273">
    <property type="term" value="F:phosphatidylinositol-4-phosphate binding"/>
    <property type="evidence" value="ECO:0007669"/>
    <property type="project" value="InterPro"/>
</dbReference>
<feature type="compositionally biased region" description="Gly residues" evidence="5">
    <location>
        <begin position="263"/>
        <end position="275"/>
    </location>
</feature>
<dbReference type="GO" id="GO:0005737">
    <property type="term" value="C:cytoplasm"/>
    <property type="evidence" value="ECO:0007669"/>
    <property type="project" value="UniProtKB-ARBA"/>
</dbReference>
<evidence type="ECO:0000256" key="4">
    <source>
        <dbReference type="ARBA" id="ARBA00023136"/>
    </source>
</evidence>
<proteinExistence type="predicted"/>
<comment type="subcellular location">
    <subcellularLocation>
        <location evidence="1">Golgi apparatus membrane</location>
        <topology evidence="1">Peripheral membrane protein</topology>
        <orientation evidence="1">Cytoplasmic side</orientation>
    </subcellularLocation>
</comment>
<evidence type="ECO:0000313" key="6">
    <source>
        <dbReference type="EMBL" id="ACU74057.1"/>
    </source>
</evidence>
<protein>
    <submittedName>
        <fullName evidence="6">Uncharacterized protein</fullName>
    </submittedName>
</protein>
<name>C7Q6M2_CATAD</name>
<accession>C7Q6M2</accession>
<evidence type="ECO:0000256" key="5">
    <source>
        <dbReference type="SAM" id="MobiDB-lite"/>
    </source>
</evidence>
<keyword evidence="7" id="KW-1185">Reference proteome</keyword>
<dbReference type="Proteomes" id="UP000000851">
    <property type="component" value="Chromosome"/>
</dbReference>
<keyword evidence="4" id="KW-0472">Membrane</keyword>
<evidence type="ECO:0000256" key="3">
    <source>
        <dbReference type="ARBA" id="ARBA00023121"/>
    </source>
</evidence>
<gene>
    <name evidence="6" type="ordered locus">Caci_5198</name>
</gene>
<evidence type="ECO:0000313" key="7">
    <source>
        <dbReference type="Proteomes" id="UP000000851"/>
    </source>
</evidence>
<dbReference type="OrthoDB" id="3850335at2"/>
<dbReference type="EMBL" id="CP001700">
    <property type="protein sequence ID" value="ACU74057.1"/>
    <property type="molecule type" value="Genomic_DNA"/>
</dbReference>
<sequence length="275" mass="29384">MTLGEDLLLLAIHPRSGRIRNVERMSPALRAVELLELSLAGRVAVEEGRIATKDASPVGHRLVDHALHSLSSEAKPPKVEEWLRGQRASGESEAALGQYVALLGRQQVIRVERRAQGLARYTHITVRDQERVSSARARIDRVAHGEVSATADDHALAGIVHACGLGPCLYRGPHRLVARRRLARFAVPEEVTESMRAAATAADAELAAAVAEALSSGIAKMTKELTTVLRLEYRLDTYSSHGSGGGHHHHTPTDFGSHSGHHAGSGGFGGGGHHG</sequence>
<dbReference type="RefSeq" id="WP_015793786.1">
    <property type="nucleotide sequence ID" value="NC_013131.1"/>
</dbReference>
<dbReference type="GO" id="GO:0012505">
    <property type="term" value="C:endomembrane system"/>
    <property type="evidence" value="ECO:0007669"/>
    <property type="project" value="UniProtKB-ARBA"/>
</dbReference>
<dbReference type="Pfam" id="PF05719">
    <property type="entry name" value="GPP34"/>
    <property type="match status" value="1"/>
</dbReference>
<dbReference type="AlphaFoldDB" id="C7Q6M2"/>
<keyword evidence="2" id="KW-0333">Golgi apparatus</keyword>
<dbReference type="InterPro" id="IPR038261">
    <property type="entry name" value="GPP34-like_sf"/>
</dbReference>
<dbReference type="HOGENOM" id="CLU_080168_4_1_11"/>
<reference evidence="6 7" key="1">
    <citation type="journal article" date="2009" name="Stand. Genomic Sci.">
        <title>Complete genome sequence of Catenulispora acidiphila type strain (ID 139908).</title>
        <authorList>
            <person name="Copeland A."/>
            <person name="Lapidus A."/>
            <person name="Glavina Del Rio T."/>
            <person name="Nolan M."/>
            <person name="Lucas S."/>
            <person name="Chen F."/>
            <person name="Tice H."/>
            <person name="Cheng J.F."/>
            <person name="Bruce D."/>
            <person name="Goodwin L."/>
            <person name="Pitluck S."/>
            <person name="Mikhailova N."/>
            <person name="Pati A."/>
            <person name="Ivanova N."/>
            <person name="Mavromatis K."/>
            <person name="Chen A."/>
            <person name="Palaniappan K."/>
            <person name="Chain P."/>
            <person name="Land M."/>
            <person name="Hauser L."/>
            <person name="Chang Y.J."/>
            <person name="Jeffries C.D."/>
            <person name="Chertkov O."/>
            <person name="Brettin T."/>
            <person name="Detter J.C."/>
            <person name="Han C."/>
            <person name="Ali Z."/>
            <person name="Tindall B.J."/>
            <person name="Goker M."/>
            <person name="Bristow J."/>
            <person name="Eisen J.A."/>
            <person name="Markowitz V."/>
            <person name="Hugenholtz P."/>
            <person name="Kyrpides N.C."/>
            <person name="Klenk H.P."/>
        </authorList>
    </citation>
    <scope>NUCLEOTIDE SEQUENCE [LARGE SCALE GENOMIC DNA]</scope>
    <source>
        <strain evidence="7">DSM 44928 / JCM 14897 / NBRC 102108 / NRRL B-24433 / ID139908</strain>
    </source>
</reference>
<feature type="region of interest" description="Disordered" evidence="5">
    <location>
        <begin position="240"/>
        <end position="275"/>
    </location>
</feature>
<evidence type="ECO:0000256" key="1">
    <source>
        <dbReference type="ARBA" id="ARBA00004255"/>
    </source>
</evidence>
<dbReference type="KEGG" id="cai:Caci_5198"/>
<dbReference type="Gene3D" id="1.10.3630.10">
    <property type="entry name" value="yeast vps74-n-term truncation variant domain like"/>
    <property type="match status" value="1"/>
</dbReference>
<organism evidence="6 7">
    <name type="scientific">Catenulispora acidiphila (strain DSM 44928 / JCM 14897 / NBRC 102108 / NRRL B-24433 / ID139908)</name>
    <dbReference type="NCBI Taxonomy" id="479433"/>
    <lineage>
        <taxon>Bacteria</taxon>
        <taxon>Bacillati</taxon>
        <taxon>Actinomycetota</taxon>
        <taxon>Actinomycetes</taxon>
        <taxon>Catenulisporales</taxon>
        <taxon>Catenulisporaceae</taxon>
        <taxon>Catenulispora</taxon>
    </lineage>
</organism>